<evidence type="ECO:0000259" key="3">
    <source>
        <dbReference type="PROSITE" id="PS51186"/>
    </source>
</evidence>
<evidence type="ECO:0000256" key="1">
    <source>
        <dbReference type="ARBA" id="ARBA00022679"/>
    </source>
</evidence>
<sequence>MTPSPIPQVSLAHAVDLPRLFDVWHLSVRATHDFLADSDIAFLMPFVRDELARVAAEGLLHVLRAADGVPYAFLCVEHAKIEMLFVHPDHRGSGAGRSLVQHAIVNLHATAVDVNEHNAQAHGFYRHLGFIAENRSERDPFGQPFPILHLKLTEMA</sequence>
<dbReference type="Proteomes" id="UP000468717">
    <property type="component" value="Unassembled WGS sequence"/>
</dbReference>
<keyword evidence="5" id="KW-1185">Reference proteome</keyword>
<protein>
    <submittedName>
        <fullName evidence="4">GNAT family N-acetyltransferase</fullName>
    </submittedName>
</protein>
<dbReference type="EMBL" id="WFLI01000004">
    <property type="protein sequence ID" value="KAB8066066.1"/>
    <property type="molecule type" value="Genomic_DNA"/>
</dbReference>
<evidence type="ECO:0000256" key="2">
    <source>
        <dbReference type="ARBA" id="ARBA00023315"/>
    </source>
</evidence>
<dbReference type="PANTHER" id="PTHR43800">
    <property type="entry name" value="PEPTIDYL-LYSINE N-ACETYLTRANSFERASE YJAB"/>
    <property type="match status" value="1"/>
</dbReference>
<dbReference type="InterPro" id="IPR016181">
    <property type="entry name" value="Acyl_CoA_acyltransferase"/>
</dbReference>
<dbReference type="AlphaFoldDB" id="A0A6I1ICK7"/>
<feature type="domain" description="N-acetyltransferase" evidence="3">
    <location>
        <begin position="7"/>
        <end position="154"/>
    </location>
</feature>
<dbReference type="Pfam" id="PF13508">
    <property type="entry name" value="Acetyltransf_7"/>
    <property type="match status" value="1"/>
</dbReference>
<keyword evidence="1 4" id="KW-0808">Transferase</keyword>
<gene>
    <name evidence="4" type="ORF">GCN75_04980</name>
</gene>
<dbReference type="InterPro" id="IPR000182">
    <property type="entry name" value="GNAT_dom"/>
</dbReference>
<proteinExistence type="predicted"/>
<dbReference type="RefSeq" id="WP_152281623.1">
    <property type="nucleotide sequence ID" value="NZ_WFLI01000004.1"/>
</dbReference>
<dbReference type="SUPFAM" id="SSF55729">
    <property type="entry name" value="Acyl-CoA N-acyltransferases (Nat)"/>
    <property type="match status" value="1"/>
</dbReference>
<keyword evidence="2" id="KW-0012">Acyltransferase</keyword>
<reference evidence="4 5" key="1">
    <citation type="submission" date="2019-10" db="EMBL/GenBank/DDBJ databases">
        <title>Three novel species isolated from a subtropical stream in China.</title>
        <authorList>
            <person name="Lu H."/>
        </authorList>
    </citation>
    <scope>NUCLEOTIDE SEQUENCE [LARGE SCALE GENOMIC DNA]</scope>
    <source>
        <strain evidence="4 5">FT13W</strain>
    </source>
</reference>
<dbReference type="CDD" id="cd04301">
    <property type="entry name" value="NAT_SF"/>
    <property type="match status" value="1"/>
</dbReference>
<evidence type="ECO:0000313" key="4">
    <source>
        <dbReference type="EMBL" id="KAB8066066.1"/>
    </source>
</evidence>
<organism evidence="4 5">
    <name type="scientific">Janthinobacterium violaceinigrum</name>
    <dbReference type="NCBI Taxonomy" id="2654252"/>
    <lineage>
        <taxon>Bacteria</taxon>
        <taxon>Pseudomonadati</taxon>
        <taxon>Pseudomonadota</taxon>
        <taxon>Betaproteobacteria</taxon>
        <taxon>Burkholderiales</taxon>
        <taxon>Oxalobacteraceae</taxon>
        <taxon>Janthinobacterium</taxon>
    </lineage>
</organism>
<accession>A0A6I1ICK7</accession>
<dbReference type="PROSITE" id="PS51186">
    <property type="entry name" value="GNAT"/>
    <property type="match status" value="1"/>
</dbReference>
<evidence type="ECO:0000313" key="5">
    <source>
        <dbReference type="Proteomes" id="UP000468717"/>
    </source>
</evidence>
<comment type="caution">
    <text evidence="4">The sequence shown here is derived from an EMBL/GenBank/DDBJ whole genome shotgun (WGS) entry which is preliminary data.</text>
</comment>
<name>A0A6I1ICK7_9BURK</name>
<dbReference type="Gene3D" id="3.40.630.30">
    <property type="match status" value="1"/>
</dbReference>
<dbReference type="GO" id="GO:0016747">
    <property type="term" value="F:acyltransferase activity, transferring groups other than amino-acyl groups"/>
    <property type="evidence" value="ECO:0007669"/>
    <property type="project" value="InterPro"/>
</dbReference>
<dbReference type="PANTHER" id="PTHR43800:SF1">
    <property type="entry name" value="PEPTIDYL-LYSINE N-ACETYLTRANSFERASE YJAB"/>
    <property type="match status" value="1"/>
</dbReference>